<keyword evidence="2" id="KW-0238">DNA-binding</keyword>
<evidence type="ECO:0000313" key="6">
    <source>
        <dbReference type="EMBL" id="AMY70839.1"/>
    </source>
</evidence>
<dbReference type="AlphaFoldDB" id="A0A165STB2"/>
<dbReference type="Pfam" id="PF09339">
    <property type="entry name" value="HTH_IclR"/>
    <property type="match status" value="1"/>
</dbReference>
<dbReference type="InterPro" id="IPR036388">
    <property type="entry name" value="WH-like_DNA-bd_sf"/>
</dbReference>
<dbReference type="Pfam" id="PF01614">
    <property type="entry name" value="IclR_C"/>
    <property type="match status" value="1"/>
</dbReference>
<reference evidence="6 7" key="1">
    <citation type="submission" date="2015-09" db="EMBL/GenBank/DDBJ databases">
        <title>Complete genome sequence of Defluviimonas alba cai42t isolated from an oilfield in Xinjiang.</title>
        <authorList>
            <person name="Geng S."/>
            <person name="Pan X."/>
            <person name="Wu X."/>
        </authorList>
    </citation>
    <scope>NUCLEOTIDE SEQUENCE [LARGE SCALE GENOMIC DNA]</scope>
    <source>
        <strain evidence="7">cai42</strain>
    </source>
</reference>
<dbReference type="Proteomes" id="UP000076128">
    <property type="component" value="Chromosome"/>
</dbReference>
<dbReference type="InterPro" id="IPR036390">
    <property type="entry name" value="WH_DNA-bd_sf"/>
</dbReference>
<dbReference type="Gene3D" id="1.10.10.10">
    <property type="entry name" value="Winged helix-like DNA-binding domain superfamily/Winged helix DNA-binding domain"/>
    <property type="match status" value="1"/>
</dbReference>
<dbReference type="InterPro" id="IPR029016">
    <property type="entry name" value="GAF-like_dom_sf"/>
</dbReference>
<gene>
    <name evidence="6" type="ORF">AKL17_3615</name>
</gene>
<dbReference type="PANTHER" id="PTHR30136">
    <property type="entry name" value="HELIX-TURN-HELIX TRANSCRIPTIONAL REGULATOR, ICLR FAMILY"/>
    <property type="match status" value="1"/>
</dbReference>
<dbReference type="InterPro" id="IPR014757">
    <property type="entry name" value="Tscrpt_reg_IclR_C"/>
</dbReference>
<dbReference type="EMBL" id="CP012661">
    <property type="protein sequence ID" value="AMY70839.1"/>
    <property type="molecule type" value="Genomic_DNA"/>
</dbReference>
<dbReference type="InterPro" id="IPR050707">
    <property type="entry name" value="HTH_MetabolicPath_Reg"/>
</dbReference>
<evidence type="ECO:0000259" key="4">
    <source>
        <dbReference type="PROSITE" id="PS51077"/>
    </source>
</evidence>
<protein>
    <submittedName>
        <fullName evidence="6">IclR family transcriptional regulator</fullName>
    </submittedName>
</protein>
<dbReference type="Gene3D" id="3.30.450.40">
    <property type="match status" value="2"/>
</dbReference>
<dbReference type="InterPro" id="IPR005471">
    <property type="entry name" value="Tscrpt_reg_IclR_N"/>
</dbReference>
<dbReference type="RefSeq" id="WP_066815500.1">
    <property type="nucleotide sequence ID" value="NZ_CP012661.1"/>
</dbReference>
<dbReference type="PROSITE" id="PS51077">
    <property type="entry name" value="HTH_ICLR"/>
    <property type="match status" value="1"/>
</dbReference>
<name>A0A165STB2_9RHOB</name>
<keyword evidence="7" id="KW-1185">Reference proteome</keyword>
<evidence type="ECO:0000259" key="5">
    <source>
        <dbReference type="PROSITE" id="PS51078"/>
    </source>
</evidence>
<sequence>MTKSPVADMDRDPAGADPRLFIQSVRKAMIVLEAFNADEPAMTLQQLTERTRLGRSATQRFVHTLEMLQYLKRDPKTLRYQLSNRAFLFVRSILSANSALERSFHLLSRLTEKTGETVSWLERDGGAAVVIGTVPSPNRTAIILPVGTRLGLPGSCAGLFLLDSSTPPSQAMSDALARGWAMAEADLDRGSLSVAAPVRDVRGKIIAVINVSILRDRMAPAEAQKLVVPALLEVSQEASQLLLG</sequence>
<dbReference type="SUPFAM" id="SSF46785">
    <property type="entry name" value="Winged helix' DNA-binding domain"/>
    <property type="match status" value="1"/>
</dbReference>
<evidence type="ECO:0000313" key="7">
    <source>
        <dbReference type="Proteomes" id="UP000076128"/>
    </source>
</evidence>
<dbReference type="OrthoDB" id="9807558at2"/>
<feature type="domain" description="HTH iclR-type" evidence="4">
    <location>
        <begin position="22"/>
        <end position="84"/>
    </location>
</feature>
<evidence type="ECO:0000256" key="3">
    <source>
        <dbReference type="ARBA" id="ARBA00023163"/>
    </source>
</evidence>
<dbReference type="GO" id="GO:0045892">
    <property type="term" value="P:negative regulation of DNA-templated transcription"/>
    <property type="evidence" value="ECO:0007669"/>
    <property type="project" value="TreeGrafter"/>
</dbReference>
<accession>A0A165STB2</accession>
<organism evidence="6 7">
    <name type="scientific">Frigidibacter mobilis</name>
    <dbReference type="NCBI Taxonomy" id="1335048"/>
    <lineage>
        <taxon>Bacteria</taxon>
        <taxon>Pseudomonadati</taxon>
        <taxon>Pseudomonadota</taxon>
        <taxon>Alphaproteobacteria</taxon>
        <taxon>Rhodobacterales</taxon>
        <taxon>Paracoccaceae</taxon>
        <taxon>Frigidibacter</taxon>
    </lineage>
</organism>
<evidence type="ECO:0000256" key="2">
    <source>
        <dbReference type="ARBA" id="ARBA00023125"/>
    </source>
</evidence>
<dbReference type="PANTHER" id="PTHR30136:SF35">
    <property type="entry name" value="HTH-TYPE TRANSCRIPTIONAL REGULATOR RV1719"/>
    <property type="match status" value="1"/>
</dbReference>
<dbReference type="SUPFAM" id="SSF55781">
    <property type="entry name" value="GAF domain-like"/>
    <property type="match status" value="1"/>
</dbReference>
<dbReference type="GO" id="GO:0003677">
    <property type="term" value="F:DNA binding"/>
    <property type="evidence" value="ECO:0007669"/>
    <property type="project" value="UniProtKB-KW"/>
</dbReference>
<dbReference type="GO" id="GO:0003700">
    <property type="term" value="F:DNA-binding transcription factor activity"/>
    <property type="evidence" value="ECO:0007669"/>
    <property type="project" value="TreeGrafter"/>
</dbReference>
<keyword evidence="3" id="KW-0804">Transcription</keyword>
<dbReference type="KEGG" id="daa:AKL17_3615"/>
<proteinExistence type="predicted"/>
<dbReference type="STRING" id="1335048.AKL17_3615"/>
<dbReference type="PROSITE" id="PS51078">
    <property type="entry name" value="ICLR_ED"/>
    <property type="match status" value="1"/>
</dbReference>
<feature type="domain" description="IclR-ED" evidence="5">
    <location>
        <begin position="85"/>
        <end position="244"/>
    </location>
</feature>
<dbReference type="SMART" id="SM00346">
    <property type="entry name" value="HTH_ICLR"/>
    <property type="match status" value="1"/>
</dbReference>
<evidence type="ECO:0000256" key="1">
    <source>
        <dbReference type="ARBA" id="ARBA00023015"/>
    </source>
</evidence>
<keyword evidence="1" id="KW-0805">Transcription regulation</keyword>